<dbReference type="OrthoDB" id="4485313at2"/>
<evidence type="ECO:0000313" key="2">
    <source>
        <dbReference type="EMBL" id="TWD73236.1"/>
    </source>
</evidence>
<keyword evidence="1" id="KW-0175">Coiled coil</keyword>
<name>A0A561B2Y3_9ACTN</name>
<reference evidence="2 3" key="1">
    <citation type="submission" date="2019-06" db="EMBL/GenBank/DDBJ databases">
        <title>Sequencing the genomes of 1000 actinobacteria strains.</title>
        <authorList>
            <person name="Klenk H.-P."/>
        </authorList>
    </citation>
    <scope>NUCLEOTIDE SEQUENCE [LARGE SCALE GENOMIC DNA]</scope>
    <source>
        <strain evidence="2 3">DSM 24683</strain>
    </source>
</reference>
<feature type="coiled-coil region" evidence="1">
    <location>
        <begin position="168"/>
        <end position="196"/>
    </location>
</feature>
<evidence type="ECO:0000313" key="3">
    <source>
        <dbReference type="Proteomes" id="UP000318380"/>
    </source>
</evidence>
<protein>
    <submittedName>
        <fullName evidence="2">Uncharacterized protein</fullName>
    </submittedName>
</protein>
<organism evidence="2 3">
    <name type="scientific">Kribbella amoyensis</name>
    <dbReference type="NCBI Taxonomy" id="996641"/>
    <lineage>
        <taxon>Bacteria</taxon>
        <taxon>Bacillati</taxon>
        <taxon>Actinomycetota</taxon>
        <taxon>Actinomycetes</taxon>
        <taxon>Propionibacteriales</taxon>
        <taxon>Kribbellaceae</taxon>
        <taxon>Kribbella</taxon>
    </lineage>
</organism>
<dbReference type="EMBL" id="VIVK01000003">
    <property type="protein sequence ID" value="TWD73236.1"/>
    <property type="molecule type" value="Genomic_DNA"/>
</dbReference>
<comment type="caution">
    <text evidence="2">The sequence shown here is derived from an EMBL/GenBank/DDBJ whole genome shotgun (WGS) entry which is preliminary data.</text>
</comment>
<dbReference type="AlphaFoldDB" id="A0A561B2Y3"/>
<proteinExistence type="predicted"/>
<gene>
    <name evidence="2" type="ORF">FB561_7124</name>
</gene>
<keyword evidence="3" id="KW-1185">Reference proteome</keyword>
<accession>A0A561B2Y3</accession>
<evidence type="ECO:0000256" key="1">
    <source>
        <dbReference type="SAM" id="Coils"/>
    </source>
</evidence>
<dbReference type="RefSeq" id="WP_145814426.1">
    <property type="nucleotide sequence ID" value="NZ_VIVK01000003.1"/>
</dbReference>
<sequence length="362" mass="40302">MSGPAEVHYGQIYVLSGPDLPDMDGCFDGQQNGLCGVAVPGLVFLRTGLHTGSVGFEVELHEQEPPLDDSWEEIVEASFHPRAATVLEYWGGEGRWPLAVDTRSYRVRYAGRGMQQANDLTLLEDEALLDSYLLQFWPAEPSPDRVVKQTTQVAAYWHKTARDSPTPEERAERRRLAQLERERALEQESIEGLKEIWGGRLPSERLLENGWVGRQLSRLDPLLAHELDDLSEAGQRVVTGWVLRRTLAEAQLAEVEWIAPVMPALEGGEAPPPPFDNLQVALQRMMDDPDVPMTAITTLDGQHDSISQQGTAGWAINAAFQDDPLRTVLDTLWKALETFGRGREHVLLGELRQAFPTLNGSA</sequence>
<dbReference type="Proteomes" id="UP000318380">
    <property type="component" value="Unassembled WGS sequence"/>
</dbReference>